<evidence type="ECO:0000256" key="5">
    <source>
        <dbReference type="SAM" id="Coils"/>
    </source>
</evidence>
<evidence type="ECO:0000256" key="6">
    <source>
        <dbReference type="SAM" id="MobiDB-lite"/>
    </source>
</evidence>
<comment type="caution">
    <text evidence="9">The sequence shown here is derived from an EMBL/GenBank/DDBJ whole genome shotgun (WGS) entry which is preliminary data.</text>
</comment>
<evidence type="ECO:0000259" key="8">
    <source>
        <dbReference type="Pfam" id="PF04547"/>
    </source>
</evidence>
<feature type="transmembrane region" description="Helical" evidence="7">
    <location>
        <begin position="352"/>
        <end position="373"/>
    </location>
</feature>
<keyword evidence="3 7" id="KW-1133">Transmembrane helix</keyword>
<dbReference type="GO" id="GO:0005254">
    <property type="term" value="F:chloride channel activity"/>
    <property type="evidence" value="ECO:0007669"/>
    <property type="project" value="TreeGrafter"/>
</dbReference>
<feature type="coiled-coil region" evidence="5">
    <location>
        <begin position="718"/>
        <end position="763"/>
    </location>
</feature>
<dbReference type="InterPro" id="IPR049452">
    <property type="entry name" value="Anoctamin_TM"/>
</dbReference>
<dbReference type="Pfam" id="PF04547">
    <property type="entry name" value="Anoctamin"/>
    <property type="match status" value="1"/>
</dbReference>
<keyword evidence="4 7" id="KW-0472">Membrane</keyword>
<feature type="transmembrane region" description="Helical" evidence="7">
    <location>
        <begin position="539"/>
        <end position="561"/>
    </location>
</feature>
<dbReference type="PANTHER" id="PTHR12308:SF73">
    <property type="entry name" value="ANOCTAMIN"/>
    <property type="match status" value="1"/>
</dbReference>
<dbReference type="InterPro" id="IPR007632">
    <property type="entry name" value="Anoctamin"/>
</dbReference>
<dbReference type="AlphaFoldDB" id="A0AAU9KXE8"/>
<feature type="domain" description="Anoctamin transmembrane" evidence="8">
    <location>
        <begin position="234"/>
        <end position="662"/>
    </location>
</feature>
<feature type="transmembrane region" description="Helical" evidence="7">
    <location>
        <begin position="593"/>
        <end position="614"/>
    </location>
</feature>
<dbReference type="PANTHER" id="PTHR12308">
    <property type="entry name" value="ANOCTAMIN"/>
    <property type="match status" value="1"/>
</dbReference>
<name>A0AAU9KXE8_9STRA</name>
<gene>
    <name evidence="9" type="ORF">PBS003_LOCUS3960</name>
</gene>
<evidence type="ECO:0000256" key="1">
    <source>
        <dbReference type="ARBA" id="ARBA00004141"/>
    </source>
</evidence>
<keyword evidence="2 7" id="KW-0812">Transmembrane</keyword>
<evidence type="ECO:0000256" key="7">
    <source>
        <dbReference type="SAM" id="Phobius"/>
    </source>
</evidence>
<evidence type="ECO:0000313" key="9">
    <source>
        <dbReference type="EMBL" id="CAH0477210.1"/>
    </source>
</evidence>
<comment type="subcellular location">
    <subcellularLocation>
        <location evidence="1">Membrane</location>
        <topology evidence="1">Multi-pass membrane protein</topology>
    </subcellularLocation>
</comment>
<feature type="transmembrane region" description="Helical" evidence="7">
    <location>
        <begin position="244"/>
        <end position="269"/>
    </location>
</feature>
<evidence type="ECO:0000256" key="3">
    <source>
        <dbReference type="ARBA" id="ARBA00022989"/>
    </source>
</evidence>
<evidence type="ECO:0000256" key="2">
    <source>
        <dbReference type="ARBA" id="ARBA00022692"/>
    </source>
</evidence>
<proteinExistence type="predicted"/>
<sequence>MSTVGDAVIKGAVGAAGFLASAYTLTKFIVATPVETAPRGEAEHDMDVVLCFNTKEFAQEAVEFFVQMVEKQSHLLIVPKPKNVLEKHEEVDEKHKNTGLDERYYLLGGTHATLVAIKEKKERVLYGQVSDESTPERFCSGDRIDLLLFELGRLKVHPSSYRLTESDEIEKTTENDVVNIPEPFQDEEHGSLLQQAMHSTLLTDHFPLHDDKERSELIEEWVKKWSKPQPINTVRSYFGDEVGFYFGFLGMYTQWLVPLAAVALLTFVIDFYPGWAAYGRGLYSLLVTSWATAFLKFWKRRESTLRHEWSISASDAVTLEPTRIEFIGVKRFDPVEGCYYTYFSSKDRAKRYFVTISATIAAMVVVTFLMVLYCWMEEWFAVAFIPAKGWDGIYEYIYLLPSIIYSVVVLYVDAKYSELASDLTQYENHRTESDFANARVLKLALFYFVNNFGFLFYVAFKSRDMALLEQTLSSLLITRQLLGNLQEQLMPYMSKQSSLKAEEGRLVHETHNTDAIFNKVDAELLFPTYDGTFDDYLEMFVQFGQVTLFAAAYPLASLWSLCNNVMEIRSDGFKLCVSFRRCHRTSTQGIGTWYYAFSALGYLSVMTNCAIFGLHSGFLNRLFPKMSFAGLLVVVAMMEHAMVAVKMCVEMFVPDKTAAVVEAQRIKRAWLRKKASLQVELSSRQLLQSRASLDGKNEGEHVSILQETDAVTDVKEWLSHEKERRVKLERELKILNELYMGWIREEQMKRKKTEDKLAQLMEKVKEDPLHYMNAPKEKEDVNEHLWD</sequence>
<feature type="transmembrane region" description="Helical" evidence="7">
    <location>
        <begin position="626"/>
        <end position="645"/>
    </location>
</feature>
<feature type="transmembrane region" description="Helical" evidence="7">
    <location>
        <begin position="440"/>
        <end position="460"/>
    </location>
</feature>
<keyword evidence="5" id="KW-0175">Coiled coil</keyword>
<dbReference type="Proteomes" id="UP001160483">
    <property type="component" value="Unassembled WGS sequence"/>
</dbReference>
<feature type="transmembrane region" description="Helical" evidence="7">
    <location>
        <begin position="393"/>
        <end position="412"/>
    </location>
</feature>
<organism evidence="9 10">
    <name type="scientific">Peronospora belbahrii</name>
    <dbReference type="NCBI Taxonomy" id="622444"/>
    <lineage>
        <taxon>Eukaryota</taxon>
        <taxon>Sar</taxon>
        <taxon>Stramenopiles</taxon>
        <taxon>Oomycota</taxon>
        <taxon>Peronosporomycetes</taxon>
        <taxon>Peronosporales</taxon>
        <taxon>Peronosporaceae</taxon>
        <taxon>Peronospora</taxon>
    </lineage>
</organism>
<accession>A0AAU9KXE8</accession>
<reference evidence="9" key="1">
    <citation type="submission" date="2021-11" db="EMBL/GenBank/DDBJ databases">
        <authorList>
            <person name="Islam A."/>
            <person name="Islam S."/>
            <person name="Flora M.S."/>
            <person name="Rahman M."/>
            <person name="Ziaur R.M."/>
            <person name="Epstein J.H."/>
            <person name="Hassan M."/>
            <person name="Klassen M."/>
            <person name="Woodard K."/>
            <person name="Webb A."/>
            <person name="Webby R.J."/>
            <person name="El Zowalaty M.E."/>
        </authorList>
    </citation>
    <scope>NUCLEOTIDE SEQUENCE</scope>
    <source>
        <strain evidence="9">Pbs3</strain>
    </source>
</reference>
<feature type="region of interest" description="Disordered" evidence="6">
    <location>
        <begin position="768"/>
        <end position="787"/>
    </location>
</feature>
<protein>
    <recommendedName>
        <fullName evidence="8">Anoctamin transmembrane domain-containing protein</fullName>
    </recommendedName>
</protein>
<dbReference type="GO" id="GO:0016020">
    <property type="term" value="C:membrane"/>
    <property type="evidence" value="ECO:0007669"/>
    <property type="project" value="UniProtKB-SubCell"/>
</dbReference>
<dbReference type="EMBL" id="CAKKTJ010000168">
    <property type="protein sequence ID" value="CAH0477210.1"/>
    <property type="molecule type" value="Genomic_DNA"/>
</dbReference>
<evidence type="ECO:0000313" key="10">
    <source>
        <dbReference type="Proteomes" id="UP001160483"/>
    </source>
</evidence>
<feature type="transmembrane region" description="Helical" evidence="7">
    <location>
        <begin position="281"/>
        <end position="298"/>
    </location>
</feature>
<evidence type="ECO:0000256" key="4">
    <source>
        <dbReference type="ARBA" id="ARBA00023136"/>
    </source>
</evidence>